<keyword evidence="7" id="KW-0449">Lipoprotein</keyword>
<evidence type="ECO:0000256" key="4">
    <source>
        <dbReference type="ARBA" id="ARBA00022729"/>
    </source>
</evidence>
<reference evidence="11 12" key="1">
    <citation type="submission" date="2023-08" db="EMBL/GenBank/DDBJ databases">
        <authorList>
            <person name="Palmer J.M."/>
        </authorList>
    </citation>
    <scope>NUCLEOTIDE SEQUENCE [LARGE SCALE GENOMIC DNA]</scope>
    <source>
        <strain evidence="11 12">TWF481</strain>
    </source>
</reference>
<dbReference type="PANTHER" id="PTHR34992:SF1">
    <property type="entry name" value="COPPER ACQUISITION FACTOR BIM1-LIKE DOMAIN-CONTAINING PROTEIN"/>
    <property type="match status" value="1"/>
</dbReference>
<evidence type="ECO:0000256" key="6">
    <source>
        <dbReference type="ARBA" id="ARBA00023180"/>
    </source>
</evidence>
<feature type="domain" description="Copper acquisition factor BIM1-like" evidence="10">
    <location>
        <begin position="17"/>
        <end position="151"/>
    </location>
</feature>
<feature type="region of interest" description="Disordered" evidence="8">
    <location>
        <begin position="168"/>
        <end position="207"/>
    </location>
</feature>
<comment type="caution">
    <text evidence="11">The sequence shown here is derived from an EMBL/GenBank/DDBJ whole genome shotgun (WGS) entry which is preliminary data.</text>
</comment>
<dbReference type="Proteomes" id="UP001370758">
    <property type="component" value="Unassembled WGS sequence"/>
</dbReference>
<keyword evidence="12" id="KW-1185">Reference proteome</keyword>
<evidence type="ECO:0000256" key="1">
    <source>
        <dbReference type="ARBA" id="ARBA00004609"/>
    </source>
</evidence>
<feature type="chain" id="PRO_5043620222" description="Copper acquisition factor BIM1-like domain-containing protein" evidence="9">
    <location>
        <begin position="18"/>
        <end position="231"/>
    </location>
</feature>
<accession>A0AAV9WE67</accession>
<feature type="signal peptide" evidence="9">
    <location>
        <begin position="1"/>
        <end position="17"/>
    </location>
</feature>
<protein>
    <recommendedName>
        <fullName evidence="10">Copper acquisition factor BIM1-like domain-containing protein</fullName>
    </recommendedName>
</protein>
<evidence type="ECO:0000313" key="12">
    <source>
        <dbReference type="Proteomes" id="UP001370758"/>
    </source>
</evidence>
<dbReference type="InterPro" id="IPR046530">
    <property type="entry name" value="BIM1-like_dom"/>
</dbReference>
<dbReference type="AlphaFoldDB" id="A0AAV9WE67"/>
<keyword evidence="5" id="KW-0472">Membrane</keyword>
<evidence type="ECO:0000256" key="9">
    <source>
        <dbReference type="SAM" id="SignalP"/>
    </source>
</evidence>
<name>A0AAV9WE67_9PEZI</name>
<dbReference type="GO" id="GO:0098552">
    <property type="term" value="C:side of membrane"/>
    <property type="evidence" value="ECO:0007669"/>
    <property type="project" value="UniProtKB-KW"/>
</dbReference>
<evidence type="ECO:0000256" key="7">
    <source>
        <dbReference type="ARBA" id="ARBA00023288"/>
    </source>
</evidence>
<gene>
    <name evidence="11" type="ORF">TWF481_007746</name>
</gene>
<keyword evidence="6" id="KW-0325">Glycoprotein</keyword>
<evidence type="ECO:0000256" key="8">
    <source>
        <dbReference type="SAM" id="MobiDB-lite"/>
    </source>
</evidence>
<proteinExistence type="predicted"/>
<comment type="subcellular location">
    <subcellularLocation>
        <location evidence="1">Cell membrane</location>
        <topology evidence="1">Lipid-anchor</topology>
        <topology evidence="1">GPI-anchor</topology>
    </subcellularLocation>
</comment>
<evidence type="ECO:0000256" key="5">
    <source>
        <dbReference type="ARBA" id="ARBA00023136"/>
    </source>
</evidence>
<evidence type="ECO:0000256" key="2">
    <source>
        <dbReference type="ARBA" id="ARBA00022475"/>
    </source>
</evidence>
<organism evidence="11 12">
    <name type="scientific">Arthrobotrys musiformis</name>
    <dbReference type="NCBI Taxonomy" id="47236"/>
    <lineage>
        <taxon>Eukaryota</taxon>
        <taxon>Fungi</taxon>
        <taxon>Dikarya</taxon>
        <taxon>Ascomycota</taxon>
        <taxon>Pezizomycotina</taxon>
        <taxon>Orbiliomycetes</taxon>
        <taxon>Orbiliales</taxon>
        <taxon>Orbiliaceae</taxon>
        <taxon>Arthrobotrys</taxon>
    </lineage>
</organism>
<dbReference type="InterPro" id="IPR046936">
    <property type="entry name" value="BIM1-like"/>
</dbReference>
<dbReference type="Pfam" id="PF20238">
    <property type="entry name" value="BIM1-like_dom"/>
    <property type="match status" value="1"/>
</dbReference>
<keyword evidence="3" id="KW-0336">GPI-anchor</keyword>
<dbReference type="PANTHER" id="PTHR34992">
    <property type="entry name" value="HYPHAL ANASTAMOSIS-7 PROTEIN"/>
    <property type="match status" value="1"/>
</dbReference>
<evidence type="ECO:0000259" key="10">
    <source>
        <dbReference type="Pfam" id="PF20238"/>
    </source>
</evidence>
<keyword evidence="2" id="KW-1003">Cell membrane</keyword>
<dbReference type="GO" id="GO:0005886">
    <property type="term" value="C:plasma membrane"/>
    <property type="evidence" value="ECO:0007669"/>
    <property type="project" value="UniProtKB-SubCell"/>
</dbReference>
<sequence length="231" mass="23800">MLLQSAFLLPLLPFTAAHFLLNSPATIGFSDDDEGTYPCGSFDATDRKTVTDFPIAGIPIYVTSTHPEDTWFFRAALLNDTENWVDLLPAISQQGTGDFCNPTVPGPAGWEGEDGVIQIVASAPDGFLFQCAAVKFVGGSASTSGSCKNGTKVTAEFTNEKLVLNAEVTSTASGSEPTETSTETSAATKTGSSTTQTSASSSTATPNAAVRRDGGLAILGGALGALGLMFV</sequence>
<keyword evidence="4 9" id="KW-0732">Signal</keyword>
<evidence type="ECO:0000313" key="11">
    <source>
        <dbReference type="EMBL" id="KAK6505856.1"/>
    </source>
</evidence>
<evidence type="ECO:0000256" key="3">
    <source>
        <dbReference type="ARBA" id="ARBA00022622"/>
    </source>
</evidence>
<feature type="compositionally biased region" description="Low complexity" evidence="8">
    <location>
        <begin position="169"/>
        <end position="205"/>
    </location>
</feature>
<dbReference type="CDD" id="cd21176">
    <property type="entry name" value="LPMO_auxiliary-like"/>
    <property type="match status" value="1"/>
</dbReference>
<dbReference type="EMBL" id="JAVHJL010000004">
    <property type="protein sequence ID" value="KAK6505856.1"/>
    <property type="molecule type" value="Genomic_DNA"/>
</dbReference>